<evidence type="ECO:0000256" key="1">
    <source>
        <dbReference type="ARBA" id="ARBA00022723"/>
    </source>
</evidence>
<evidence type="ECO:0000313" key="4">
    <source>
        <dbReference type="EMBL" id="RCH89714.1"/>
    </source>
</evidence>
<dbReference type="InterPro" id="IPR000008">
    <property type="entry name" value="C2_dom"/>
</dbReference>
<dbReference type="PROSITE" id="PS50004">
    <property type="entry name" value="C2"/>
    <property type="match status" value="1"/>
</dbReference>
<dbReference type="EMBL" id="PJQL01001238">
    <property type="protein sequence ID" value="RCH89714.1"/>
    <property type="molecule type" value="Genomic_DNA"/>
</dbReference>
<dbReference type="InterPro" id="IPR035892">
    <property type="entry name" value="C2_domain_sf"/>
</dbReference>
<comment type="caution">
    <text evidence="4">The sequence shown here is derived from an EMBL/GenBank/DDBJ whole genome shotgun (WGS) entry which is preliminary data.</text>
</comment>
<dbReference type="Proteomes" id="UP000252139">
    <property type="component" value="Unassembled WGS sequence"/>
</dbReference>
<protein>
    <submittedName>
        <fullName evidence="4">E3 ubiquitin-protein ligase pub1</fullName>
    </submittedName>
</protein>
<dbReference type="PANTHER" id="PTHR45911:SF4">
    <property type="entry name" value="MULTIPLE C2 AND TRANSMEMBRANE DOMAIN-CONTAINING PROTEIN"/>
    <property type="match status" value="1"/>
</dbReference>
<dbReference type="PANTHER" id="PTHR45911">
    <property type="entry name" value="C2 DOMAIN-CONTAINING PROTEIN"/>
    <property type="match status" value="1"/>
</dbReference>
<keyword evidence="2" id="KW-0106">Calcium</keyword>
<dbReference type="GO" id="GO:0005509">
    <property type="term" value="F:calcium ion binding"/>
    <property type="evidence" value="ECO:0007669"/>
    <property type="project" value="TreeGrafter"/>
</dbReference>
<gene>
    <name evidence="4" type="primary">PUB1_2</name>
    <name evidence="4" type="ORF">CU097_011457</name>
</gene>
<dbReference type="SMART" id="SM00239">
    <property type="entry name" value="C2"/>
    <property type="match status" value="1"/>
</dbReference>
<dbReference type="Gene3D" id="2.60.40.150">
    <property type="entry name" value="C2 domain"/>
    <property type="match status" value="1"/>
</dbReference>
<sequence>MSNPPTRTVRLTVIAADGLLKKDLFFKLPDPFAVVTVDGEQTHTTTVMKKTLNPYWNESFDLQVTNNSVIAVQVFDQKKFKKKDQGFLGVINIQVSSVFDIETGGDGIYTRKALLRAIFNFDRI</sequence>
<dbReference type="STRING" id="86630.A0A367JIE6"/>
<evidence type="ECO:0000256" key="2">
    <source>
        <dbReference type="ARBA" id="ARBA00022837"/>
    </source>
</evidence>
<evidence type="ECO:0000313" key="5">
    <source>
        <dbReference type="Proteomes" id="UP000252139"/>
    </source>
</evidence>
<accession>A0A367JIE6</accession>
<dbReference type="AlphaFoldDB" id="A0A367JIE6"/>
<evidence type="ECO:0000259" key="3">
    <source>
        <dbReference type="PROSITE" id="PS50004"/>
    </source>
</evidence>
<dbReference type="SUPFAM" id="SSF49562">
    <property type="entry name" value="C2 domain (Calcium/lipid-binding domain, CaLB)"/>
    <property type="match status" value="1"/>
</dbReference>
<reference evidence="4 5" key="1">
    <citation type="journal article" date="2018" name="G3 (Bethesda)">
        <title>Phylogenetic and Phylogenomic Definition of Rhizopus Species.</title>
        <authorList>
            <person name="Gryganskyi A.P."/>
            <person name="Golan J."/>
            <person name="Dolatabadi S."/>
            <person name="Mondo S."/>
            <person name="Robb S."/>
            <person name="Idnurm A."/>
            <person name="Muszewska A."/>
            <person name="Steczkiewicz K."/>
            <person name="Masonjones S."/>
            <person name="Liao H.L."/>
            <person name="Gajdeczka M.T."/>
            <person name="Anike F."/>
            <person name="Vuek A."/>
            <person name="Anishchenko I.M."/>
            <person name="Voigt K."/>
            <person name="de Hoog G.S."/>
            <person name="Smith M.E."/>
            <person name="Heitman J."/>
            <person name="Vilgalys R."/>
            <person name="Stajich J.E."/>
        </authorList>
    </citation>
    <scope>NUCLEOTIDE SEQUENCE [LARGE SCALE GENOMIC DNA]</scope>
    <source>
        <strain evidence="4 5">CBS 357.93</strain>
    </source>
</reference>
<feature type="domain" description="C2" evidence="3">
    <location>
        <begin position="1"/>
        <end position="109"/>
    </location>
</feature>
<dbReference type="GO" id="GO:0016020">
    <property type="term" value="C:membrane"/>
    <property type="evidence" value="ECO:0007669"/>
    <property type="project" value="TreeGrafter"/>
</dbReference>
<dbReference type="OrthoDB" id="8068875at2759"/>
<name>A0A367JIE6_RHIAZ</name>
<proteinExistence type="predicted"/>
<organism evidence="4 5">
    <name type="scientific">Rhizopus azygosporus</name>
    <name type="common">Rhizopus microsporus var. azygosporus</name>
    <dbReference type="NCBI Taxonomy" id="86630"/>
    <lineage>
        <taxon>Eukaryota</taxon>
        <taxon>Fungi</taxon>
        <taxon>Fungi incertae sedis</taxon>
        <taxon>Mucoromycota</taxon>
        <taxon>Mucoromycotina</taxon>
        <taxon>Mucoromycetes</taxon>
        <taxon>Mucorales</taxon>
        <taxon>Mucorineae</taxon>
        <taxon>Rhizopodaceae</taxon>
        <taxon>Rhizopus</taxon>
    </lineage>
</organism>
<dbReference type="Pfam" id="PF00168">
    <property type="entry name" value="C2"/>
    <property type="match status" value="1"/>
</dbReference>
<keyword evidence="5" id="KW-1185">Reference proteome</keyword>
<keyword evidence="1" id="KW-0479">Metal-binding</keyword>